<feature type="non-terminal residue" evidence="1">
    <location>
        <position position="490"/>
    </location>
</feature>
<feature type="non-terminal residue" evidence="1">
    <location>
        <position position="1"/>
    </location>
</feature>
<dbReference type="Proteomes" id="UP000789860">
    <property type="component" value="Unassembled WGS sequence"/>
</dbReference>
<accession>A0ACA9NI87</accession>
<organism evidence="1 2">
    <name type="scientific">Scutellospora calospora</name>
    <dbReference type="NCBI Taxonomy" id="85575"/>
    <lineage>
        <taxon>Eukaryota</taxon>
        <taxon>Fungi</taxon>
        <taxon>Fungi incertae sedis</taxon>
        <taxon>Mucoromycota</taxon>
        <taxon>Glomeromycotina</taxon>
        <taxon>Glomeromycetes</taxon>
        <taxon>Diversisporales</taxon>
        <taxon>Gigasporaceae</taxon>
        <taxon>Scutellospora</taxon>
    </lineage>
</organism>
<sequence length="490" mass="56643">GECLISEAEEKQHGLREILGNADELIIRSYNENSIISVTICKDDERRHKEHLPITEKLTQVRALLKMGPNLIFCDGDENIEQSSEAFINWINIARLEGEKELIRPSKEFKNAVDKAIEGTNPYLKLKNVFAIFGNFVAQRVILGHKLFNYTEMDHEHYFAIDGIKWTTIDGFKKISRSLQDMMMHIDLLTPKGEIIIRDEFDSWVESCHLNYNNLQPVSYGDLIAIYEIFEEPTRGKIKSILKDHEHNYYLLKALGPNEETNVFKTYYPLSKSVHLQNLELTDMKQEILMTDIVQVDSSIIYYRVGFKNKLKSNDYQLYGSITSIFGEQINEKIIKFKAANVFGFSVLIKNISKETKDSGKMNINWMLVGNPKIVDQINESKNIESPYKLGYKSSNFIVIKTGTLEIASINEKILEIYLPTLPKFPINSVFAYTFKYPFSNNEPSLSACIKFDASIIRLIIKKNFANYNTDEEETSDEELKDDFKCQLYW</sequence>
<reference evidence="1" key="1">
    <citation type="submission" date="2021-06" db="EMBL/GenBank/DDBJ databases">
        <authorList>
            <person name="Kallberg Y."/>
            <person name="Tangrot J."/>
            <person name="Rosling A."/>
        </authorList>
    </citation>
    <scope>NUCLEOTIDE SEQUENCE</scope>
    <source>
        <strain evidence="1">AU212A</strain>
    </source>
</reference>
<comment type="caution">
    <text evidence="1">The sequence shown here is derived from an EMBL/GenBank/DDBJ whole genome shotgun (WGS) entry which is preliminary data.</text>
</comment>
<keyword evidence="2" id="KW-1185">Reference proteome</keyword>
<protein>
    <submittedName>
        <fullName evidence="1">5430_t:CDS:1</fullName>
    </submittedName>
</protein>
<dbReference type="EMBL" id="CAJVPM010025270">
    <property type="protein sequence ID" value="CAG8657251.1"/>
    <property type="molecule type" value="Genomic_DNA"/>
</dbReference>
<gene>
    <name evidence="1" type="ORF">SCALOS_LOCUS8896</name>
</gene>
<evidence type="ECO:0000313" key="2">
    <source>
        <dbReference type="Proteomes" id="UP000789860"/>
    </source>
</evidence>
<name>A0ACA9NI87_9GLOM</name>
<proteinExistence type="predicted"/>
<evidence type="ECO:0000313" key="1">
    <source>
        <dbReference type="EMBL" id="CAG8657251.1"/>
    </source>
</evidence>